<dbReference type="RefSeq" id="WP_208059095.1">
    <property type="nucleotide sequence ID" value="NZ_JAGDYP010000007.1"/>
</dbReference>
<proteinExistence type="predicted"/>
<evidence type="ECO:0000313" key="2">
    <source>
        <dbReference type="EMBL" id="MBO1884635.1"/>
    </source>
</evidence>
<keyword evidence="1" id="KW-0175">Coiled coil</keyword>
<protein>
    <submittedName>
        <fullName evidence="2">Uncharacterized protein</fullName>
    </submittedName>
</protein>
<evidence type="ECO:0000313" key="3">
    <source>
        <dbReference type="Proteomes" id="UP000681610"/>
    </source>
</evidence>
<feature type="coiled-coil region" evidence="1">
    <location>
        <begin position="22"/>
        <end position="51"/>
    </location>
</feature>
<gene>
    <name evidence="2" type="ORF">J4N46_09485</name>
</gene>
<dbReference type="Proteomes" id="UP000681610">
    <property type="component" value="Unassembled WGS sequence"/>
</dbReference>
<accession>A0ABS3PZC8</accession>
<reference evidence="2 3" key="1">
    <citation type="submission" date="2021-03" db="EMBL/GenBank/DDBJ databases">
        <title>Isolation and description of Capnocytophaga bilenii sp. nov., a novel Capnocytophaga species, isolated from a gingivitis subject.</title>
        <authorList>
            <person name="Antezack A."/>
            <person name="Monnet-Corti V."/>
            <person name="La Scola B."/>
        </authorList>
    </citation>
    <scope>NUCLEOTIDE SEQUENCE [LARGE SCALE GENOMIC DNA]</scope>
    <source>
        <strain evidence="2 3">Marseille-Q4570</strain>
    </source>
</reference>
<organism evidence="2 3">
    <name type="scientific">Capnocytophaga bilenii</name>
    <dbReference type="NCBI Taxonomy" id="2819369"/>
    <lineage>
        <taxon>Bacteria</taxon>
        <taxon>Pseudomonadati</taxon>
        <taxon>Bacteroidota</taxon>
        <taxon>Flavobacteriia</taxon>
        <taxon>Flavobacteriales</taxon>
        <taxon>Flavobacteriaceae</taxon>
        <taxon>Capnocytophaga</taxon>
    </lineage>
</organism>
<sequence>MINNYDTGVLVNNACIDEEVAVESLFQTKGREEAEVKKEQEEMYLDALIEEGCTEFKTHKTTKINPFNIWEHLPTQ</sequence>
<dbReference type="EMBL" id="JAGDYP010000007">
    <property type="protein sequence ID" value="MBO1884635.1"/>
    <property type="molecule type" value="Genomic_DNA"/>
</dbReference>
<comment type="caution">
    <text evidence="2">The sequence shown here is derived from an EMBL/GenBank/DDBJ whole genome shotgun (WGS) entry which is preliminary data.</text>
</comment>
<keyword evidence="3" id="KW-1185">Reference proteome</keyword>
<evidence type="ECO:0000256" key="1">
    <source>
        <dbReference type="SAM" id="Coils"/>
    </source>
</evidence>
<name>A0ABS3PZC8_9FLAO</name>